<dbReference type="Proteomes" id="UP000537326">
    <property type="component" value="Unassembled WGS sequence"/>
</dbReference>
<dbReference type="GO" id="GO:0016020">
    <property type="term" value="C:membrane"/>
    <property type="evidence" value="ECO:0007669"/>
    <property type="project" value="UniProtKB-SubCell"/>
</dbReference>
<reference evidence="5 6" key="1">
    <citation type="submission" date="2020-07" db="EMBL/GenBank/DDBJ databases">
        <title>Sequencing the genomes of 1000 actinobacteria strains.</title>
        <authorList>
            <person name="Klenk H.-P."/>
        </authorList>
    </citation>
    <scope>NUCLEOTIDE SEQUENCE [LARGE SCALE GENOMIC DNA]</scope>
    <source>
        <strain evidence="5 6">DSM 18248</strain>
    </source>
</reference>
<gene>
    <name evidence="5" type="ORF">BKA05_001634</name>
</gene>
<comment type="subcellular location">
    <subcellularLocation>
        <location evidence="1">Membrane</location>
    </subcellularLocation>
</comment>
<dbReference type="EMBL" id="JACBZI010000001">
    <property type="protein sequence ID" value="NYI10119.1"/>
    <property type="molecule type" value="Genomic_DNA"/>
</dbReference>
<name>A0A7Z0C4H4_9ACTN</name>
<accession>A0A7Z0C4H4</accession>
<feature type="compositionally biased region" description="Low complexity" evidence="3">
    <location>
        <begin position="57"/>
        <end position="67"/>
    </location>
</feature>
<dbReference type="PANTHER" id="PTHR37042:SF4">
    <property type="entry name" value="OUTER MEMBRANE PROTEIN RV1973"/>
    <property type="match status" value="1"/>
</dbReference>
<dbReference type="RefSeq" id="WP_179531006.1">
    <property type="nucleotide sequence ID" value="NZ_BAAAPP010000004.1"/>
</dbReference>
<feature type="region of interest" description="Disordered" evidence="3">
    <location>
        <begin position="1"/>
        <end position="72"/>
    </location>
</feature>
<proteinExistence type="predicted"/>
<evidence type="ECO:0000313" key="6">
    <source>
        <dbReference type="Proteomes" id="UP000537326"/>
    </source>
</evidence>
<evidence type="ECO:0000256" key="4">
    <source>
        <dbReference type="SAM" id="Phobius"/>
    </source>
</evidence>
<comment type="caution">
    <text evidence="5">The sequence shown here is derived from an EMBL/GenBank/DDBJ whole genome shotgun (WGS) entry which is preliminary data.</text>
</comment>
<keyword evidence="4" id="KW-1133">Transmembrane helix</keyword>
<protein>
    <submittedName>
        <fullName evidence="5">Mce-associated membrane protein</fullName>
    </submittedName>
</protein>
<evidence type="ECO:0000313" key="5">
    <source>
        <dbReference type="EMBL" id="NYI10119.1"/>
    </source>
</evidence>
<evidence type="ECO:0000256" key="2">
    <source>
        <dbReference type="ARBA" id="ARBA00023136"/>
    </source>
</evidence>
<organism evidence="5 6">
    <name type="scientific">Nocardioides marinus</name>
    <dbReference type="NCBI Taxonomy" id="374514"/>
    <lineage>
        <taxon>Bacteria</taxon>
        <taxon>Bacillati</taxon>
        <taxon>Actinomycetota</taxon>
        <taxon>Actinomycetes</taxon>
        <taxon>Propionibacteriales</taxon>
        <taxon>Nocardioidaceae</taxon>
        <taxon>Nocardioides</taxon>
    </lineage>
</organism>
<keyword evidence="2 4" id="KW-0472">Membrane</keyword>
<dbReference type="AlphaFoldDB" id="A0A7Z0C4H4"/>
<keyword evidence="6" id="KW-1185">Reference proteome</keyword>
<evidence type="ECO:0000256" key="1">
    <source>
        <dbReference type="ARBA" id="ARBA00004370"/>
    </source>
</evidence>
<evidence type="ECO:0000256" key="3">
    <source>
        <dbReference type="SAM" id="MobiDB-lite"/>
    </source>
</evidence>
<sequence>MTSRPRRLAGSGPRPAPDPTVAGDRGPEESGDPLVPPPPARPGGAEPPSDRPSDPLGAAGAERAPSPGRGGPGLGRRGLLSLVAVVAALTVVVAVEAVVLWRGDEPSATVSAERPVVVPERTWRPAVEAAAQGAEIVLGASWESYDEGIERARGVMTDEFADTYLATKEDVREEFVDQRTEVEVRVLGQAVTRATGSSVQALLFFNQYVTKKGAQTSFSEYRALVTVVDTPDGWLIDQIDTQ</sequence>
<dbReference type="PANTHER" id="PTHR37042">
    <property type="entry name" value="OUTER MEMBRANE PROTEIN RV1973"/>
    <property type="match status" value="1"/>
</dbReference>
<feature type="transmembrane region" description="Helical" evidence="4">
    <location>
        <begin position="79"/>
        <end position="101"/>
    </location>
</feature>
<keyword evidence="4" id="KW-0812">Transmembrane</keyword>